<dbReference type="GO" id="GO:0030574">
    <property type="term" value="P:collagen catabolic process"/>
    <property type="evidence" value="ECO:0007669"/>
    <property type="project" value="TreeGrafter"/>
</dbReference>
<comment type="cofactor">
    <cofactor evidence="8">
        <name>Ca(2+)</name>
        <dbReference type="ChEBI" id="CHEBI:29108"/>
    </cofactor>
    <text evidence="8">Can bind about 5 Ca(2+) ions per subunit.</text>
</comment>
<feature type="signal peptide" evidence="10">
    <location>
        <begin position="1"/>
        <end position="27"/>
    </location>
</feature>
<evidence type="ECO:0000256" key="10">
    <source>
        <dbReference type="SAM" id="SignalP"/>
    </source>
</evidence>
<feature type="binding site" evidence="8">
    <location>
        <position position="258"/>
    </location>
    <ligand>
        <name>Zn(2+)</name>
        <dbReference type="ChEBI" id="CHEBI:29105"/>
        <label>2</label>
        <note>catalytic</note>
    </ligand>
</feature>
<feature type="region of interest" description="Disordered" evidence="9">
    <location>
        <begin position="298"/>
        <end position="431"/>
    </location>
</feature>
<accession>A0A7J7KD04</accession>
<feature type="binding site" evidence="8">
    <location>
        <position position="262"/>
    </location>
    <ligand>
        <name>Zn(2+)</name>
        <dbReference type="ChEBI" id="CHEBI:29105"/>
        <label>2</label>
        <note>catalytic</note>
    </ligand>
</feature>
<feature type="compositionally biased region" description="Basic residues" evidence="9">
    <location>
        <begin position="331"/>
        <end position="382"/>
    </location>
</feature>
<dbReference type="Proteomes" id="UP000593567">
    <property type="component" value="Unassembled WGS sequence"/>
</dbReference>
<keyword evidence="13" id="KW-1185">Reference proteome</keyword>
<reference evidence="12" key="1">
    <citation type="submission" date="2020-06" db="EMBL/GenBank/DDBJ databases">
        <title>Draft genome of Bugula neritina, a colonial animal packing powerful symbionts and potential medicines.</title>
        <authorList>
            <person name="Rayko M."/>
        </authorList>
    </citation>
    <scope>NUCLEOTIDE SEQUENCE [LARGE SCALE GENOMIC DNA]</scope>
    <source>
        <strain evidence="12">Kwan_BN1</strain>
    </source>
</reference>
<dbReference type="InterPro" id="IPR036365">
    <property type="entry name" value="PGBD-like_sf"/>
</dbReference>
<evidence type="ECO:0000256" key="6">
    <source>
        <dbReference type="ARBA" id="ARBA00023049"/>
    </source>
</evidence>
<evidence type="ECO:0000256" key="4">
    <source>
        <dbReference type="ARBA" id="ARBA00022801"/>
    </source>
</evidence>
<feature type="binding site" evidence="8">
    <location>
        <position position="212"/>
    </location>
    <ligand>
        <name>Ca(2+)</name>
        <dbReference type="ChEBI" id="CHEBI:29108"/>
        <label>3</label>
    </ligand>
</feature>
<evidence type="ECO:0000256" key="7">
    <source>
        <dbReference type="PIRSR" id="PIRSR621190-1"/>
    </source>
</evidence>
<name>A0A7J7KD04_BUGNE</name>
<feature type="binding site" evidence="8">
    <location>
        <position position="234"/>
    </location>
    <ligand>
        <name>Ca(2+)</name>
        <dbReference type="ChEBI" id="CHEBI:29108"/>
        <label>3</label>
    </ligand>
</feature>
<dbReference type="Gene3D" id="3.40.390.10">
    <property type="entry name" value="Collagenase (Catalytic Domain)"/>
    <property type="match status" value="1"/>
</dbReference>
<proteinExistence type="inferred from homology"/>
<feature type="compositionally biased region" description="Pro residues" evidence="9">
    <location>
        <begin position="304"/>
        <end position="321"/>
    </location>
</feature>
<dbReference type="PRINTS" id="PR00138">
    <property type="entry name" value="MATRIXIN"/>
</dbReference>
<evidence type="ECO:0000313" key="12">
    <source>
        <dbReference type="EMBL" id="KAF6035498.1"/>
    </source>
</evidence>
<feature type="chain" id="PRO_5029813950" evidence="10">
    <location>
        <begin position="28"/>
        <end position="431"/>
    </location>
</feature>
<comment type="cofactor">
    <cofactor evidence="8">
        <name>Zn(2+)</name>
        <dbReference type="ChEBI" id="CHEBI:29105"/>
    </cofactor>
    <text evidence="8">Binds 2 Zn(2+) ions per subunit.</text>
</comment>
<dbReference type="SUPFAM" id="SSF55486">
    <property type="entry name" value="Metalloproteases ('zincins'), catalytic domain"/>
    <property type="match status" value="1"/>
</dbReference>
<comment type="caution">
    <text evidence="12">The sequence shown here is derived from an EMBL/GenBank/DDBJ whole genome shotgun (WGS) entry which is preliminary data.</text>
</comment>
<dbReference type="GO" id="GO:0004222">
    <property type="term" value="F:metalloendopeptidase activity"/>
    <property type="evidence" value="ECO:0007669"/>
    <property type="project" value="InterPro"/>
</dbReference>
<dbReference type="SUPFAM" id="SSF47090">
    <property type="entry name" value="PGBD-like"/>
    <property type="match status" value="1"/>
</dbReference>
<protein>
    <submittedName>
        <fullName evidence="12">Mmp1</fullName>
    </submittedName>
</protein>
<gene>
    <name evidence="12" type="ORF">EB796_006190</name>
</gene>
<evidence type="ECO:0000313" key="13">
    <source>
        <dbReference type="Proteomes" id="UP000593567"/>
    </source>
</evidence>
<sequence>MARESLTKSITFILYLQAALLIQPTQASDGEILENSRETPGENDSNNKFSNMDLDTRIKETSKTITPEKAAEFLEEFGYETGDRRGLKDERLLMFISPALKKFQRRMEIPETGELDERTKYEMSVPRCAFPDYITENTARSKRYILGNSRWTDGDLPLRVVFTSHSRLMGREAQERAFMEAANSWAEVSGLRFVRGTLQNANIRIGFTHHDGPWGVLGKAWFPRVGRIEFENGENWVDKIAIRGSFPSSLSFYSVAMHELGHALGVSHSNVRHAIMHSQYQRDILRLTDDDIRAITRLYGPARPTQPPQTPPPPPPSPRTPPIKVNNSKIMRSKIKSQQRQKAKASRQKKRNKSSNRRKPSNKNRSRSSNRNKSQKQQRKGKSSNSRNGSKSKRKNKSSSRKRTNNNKKKQQKSNKRKPSPNKGGKKRSVG</sequence>
<evidence type="ECO:0000256" key="9">
    <source>
        <dbReference type="SAM" id="MobiDB-lite"/>
    </source>
</evidence>
<evidence type="ECO:0000256" key="1">
    <source>
        <dbReference type="ARBA" id="ARBA00010370"/>
    </source>
</evidence>
<dbReference type="PANTHER" id="PTHR10201:SF323">
    <property type="entry name" value="MATRIX METALLOPROTEINASE-21"/>
    <property type="match status" value="1"/>
</dbReference>
<keyword evidence="8" id="KW-0106">Calcium</keyword>
<keyword evidence="10" id="KW-0732">Signal</keyword>
<dbReference type="InterPro" id="IPR024079">
    <property type="entry name" value="MetalloPept_cat_dom_sf"/>
</dbReference>
<comment type="similarity">
    <text evidence="1">Belongs to the peptidase M10A family.</text>
</comment>
<dbReference type="GO" id="GO:0030198">
    <property type="term" value="P:extracellular matrix organization"/>
    <property type="evidence" value="ECO:0007669"/>
    <property type="project" value="TreeGrafter"/>
</dbReference>
<dbReference type="OrthoDB" id="1901267at2759"/>
<dbReference type="AlphaFoldDB" id="A0A7J7KD04"/>
<evidence type="ECO:0000256" key="3">
    <source>
        <dbReference type="ARBA" id="ARBA00022723"/>
    </source>
</evidence>
<evidence type="ECO:0000256" key="8">
    <source>
        <dbReference type="PIRSR" id="PIRSR621190-2"/>
    </source>
</evidence>
<dbReference type="PANTHER" id="PTHR10201">
    <property type="entry name" value="MATRIX METALLOPROTEINASE"/>
    <property type="match status" value="1"/>
</dbReference>
<feature type="binding site" evidence="8">
    <location>
        <position position="276"/>
    </location>
    <ligand>
        <name>Zn(2+)</name>
        <dbReference type="ChEBI" id="CHEBI:29105"/>
        <label>2</label>
        <note>catalytic</note>
    </ligand>
</feature>
<feature type="binding site" evidence="8">
    <location>
        <position position="268"/>
    </location>
    <ligand>
        <name>Zn(2+)</name>
        <dbReference type="ChEBI" id="CHEBI:29105"/>
        <label>2</label>
        <note>catalytic</note>
    </ligand>
</feature>
<evidence type="ECO:0000256" key="2">
    <source>
        <dbReference type="ARBA" id="ARBA00022670"/>
    </source>
</evidence>
<organism evidence="12 13">
    <name type="scientific">Bugula neritina</name>
    <name type="common">Brown bryozoan</name>
    <name type="synonym">Sertularia neritina</name>
    <dbReference type="NCBI Taxonomy" id="10212"/>
    <lineage>
        <taxon>Eukaryota</taxon>
        <taxon>Metazoa</taxon>
        <taxon>Spiralia</taxon>
        <taxon>Lophotrochozoa</taxon>
        <taxon>Bryozoa</taxon>
        <taxon>Gymnolaemata</taxon>
        <taxon>Cheilostomatida</taxon>
        <taxon>Flustrina</taxon>
        <taxon>Buguloidea</taxon>
        <taxon>Bugulidae</taxon>
        <taxon>Bugula</taxon>
    </lineage>
</organism>
<dbReference type="InterPro" id="IPR021190">
    <property type="entry name" value="Pept_M10A"/>
</dbReference>
<feature type="domain" description="Peptidase metallopeptidase" evidence="11">
    <location>
        <begin position="147"/>
        <end position="301"/>
    </location>
</feature>
<feature type="compositionally biased region" description="Basic residues" evidence="9">
    <location>
        <begin position="390"/>
        <end position="431"/>
    </location>
</feature>
<keyword evidence="2" id="KW-0645">Protease</keyword>
<keyword evidence="6" id="KW-0482">Metalloprotease</keyword>
<keyword evidence="3 8" id="KW-0479">Metal-binding</keyword>
<evidence type="ECO:0000259" key="11">
    <source>
        <dbReference type="SMART" id="SM00235"/>
    </source>
</evidence>
<dbReference type="InterPro" id="IPR006026">
    <property type="entry name" value="Peptidase_Metallo"/>
</dbReference>
<feature type="active site" evidence="7">
    <location>
        <position position="259"/>
    </location>
</feature>
<dbReference type="EMBL" id="VXIV02000870">
    <property type="protein sequence ID" value="KAF6035498.1"/>
    <property type="molecule type" value="Genomic_DNA"/>
</dbReference>
<dbReference type="Pfam" id="PF00413">
    <property type="entry name" value="Peptidase_M10"/>
    <property type="match status" value="1"/>
</dbReference>
<evidence type="ECO:0000256" key="5">
    <source>
        <dbReference type="ARBA" id="ARBA00022833"/>
    </source>
</evidence>
<dbReference type="GO" id="GO:0008270">
    <property type="term" value="F:zinc ion binding"/>
    <property type="evidence" value="ECO:0007669"/>
    <property type="project" value="InterPro"/>
</dbReference>
<keyword evidence="5 8" id="KW-0862">Zinc</keyword>
<dbReference type="InterPro" id="IPR001818">
    <property type="entry name" value="Pept_M10_metallopeptidase"/>
</dbReference>
<feature type="binding site" evidence="8">
    <location>
        <position position="211"/>
    </location>
    <ligand>
        <name>Ca(2+)</name>
        <dbReference type="ChEBI" id="CHEBI:29108"/>
        <label>3</label>
    </ligand>
</feature>
<feature type="binding site" evidence="8">
    <location>
        <position position="234"/>
    </location>
    <ligand>
        <name>Ca(2+)</name>
        <dbReference type="ChEBI" id="CHEBI:29108"/>
        <label>1</label>
    </ligand>
</feature>
<dbReference type="SMART" id="SM00235">
    <property type="entry name" value="ZnMc"/>
    <property type="match status" value="1"/>
</dbReference>
<dbReference type="GO" id="GO:0031012">
    <property type="term" value="C:extracellular matrix"/>
    <property type="evidence" value="ECO:0007669"/>
    <property type="project" value="InterPro"/>
</dbReference>
<feature type="binding site" description="in inhibited form" evidence="8">
    <location>
        <position position="128"/>
    </location>
    <ligand>
        <name>Zn(2+)</name>
        <dbReference type="ChEBI" id="CHEBI:29105"/>
        <label>2</label>
        <note>catalytic</note>
    </ligand>
</feature>
<keyword evidence="4" id="KW-0378">Hydrolase</keyword>
<dbReference type="GO" id="GO:0006508">
    <property type="term" value="P:proteolysis"/>
    <property type="evidence" value="ECO:0007669"/>
    <property type="project" value="UniProtKB-KW"/>
</dbReference>